<evidence type="ECO:0000256" key="2">
    <source>
        <dbReference type="ARBA" id="ARBA00009008"/>
    </source>
</evidence>
<dbReference type="InterPro" id="IPR007793">
    <property type="entry name" value="DivIVA_fam"/>
</dbReference>
<evidence type="ECO:0000256" key="7">
    <source>
        <dbReference type="SAM" id="Coils"/>
    </source>
</evidence>
<dbReference type="RefSeq" id="WP_128745800.1">
    <property type="nucleotide sequence ID" value="NZ_CP035281.1"/>
</dbReference>
<comment type="similarity">
    <text evidence="2">Belongs to the DivIVA family.</text>
</comment>
<reference evidence="9 10" key="1">
    <citation type="submission" date="2019-01" db="EMBL/GenBank/DDBJ databases">
        <title>Draft genomes of a novel of Aminipila strains.</title>
        <authorList>
            <person name="Ma S."/>
        </authorList>
    </citation>
    <scope>NUCLEOTIDE SEQUENCE [LARGE SCALE GENOMIC DNA]</scope>
    <source>
        <strain evidence="10">JN-39</strain>
    </source>
</reference>
<dbReference type="GO" id="GO:0005737">
    <property type="term" value="C:cytoplasm"/>
    <property type="evidence" value="ECO:0007669"/>
    <property type="project" value="UniProtKB-SubCell"/>
</dbReference>
<comment type="subcellular location">
    <subcellularLocation>
        <location evidence="1">Cytoplasm</location>
    </subcellularLocation>
</comment>
<dbReference type="EMBL" id="CP035281">
    <property type="protein sequence ID" value="QAT43152.1"/>
    <property type="molecule type" value="Genomic_DNA"/>
</dbReference>
<dbReference type="PANTHER" id="PTHR35794">
    <property type="entry name" value="CELL DIVISION PROTEIN DIVIVA"/>
    <property type="match status" value="1"/>
</dbReference>
<evidence type="ECO:0000256" key="3">
    <source>
        <dbReference type="ARBA" id="ARBA00022490"/>
    </source>
</evidence>
<evidence type="ECO:0000256" key="6">
    <source>
        <dbReference type="ARBA" id="ARBA00023306"/>
    </source>
</evidence>
<proteinExistence type="inferred from homology"/>
<keyword evidence="6" id="KW-0131">Cell cycle</keyword>
<dbReference type="AlphaFoldDB" id="A0A410PW31"/>
<dbReference type="Proteomes" id="UP000287601">
    <property type="component" value="Chromosome"/>
</dbReference>
<dbReference type="PANTHER" id="PTHR35794:SF2">
    <property type="entry name" value="CELL DIVISION PROTEIN DIVIVA"/>
    <property type="match status" value="1"/>
</dbReference>
<dbReference type="NCBIfam" id="TIGR03544">
    <property type="entry name" value="DivI1A_domain"/>
    <property type="match status" value="1"/>
</dbReference>
<keyword evidence="10" id="KW-1185">Reference proteome</keyword>
<evidence type="ECO:0000256" key="4">
    <source>
        <dbReference type="ARBA" id="ARBA00022618"/>
    </source>
</evidence>
<dbReference type="OrthoDB" id="9815492at2"/>
<protein>
    <submittedName>
        <fullName evidence="9">DivIVA domain-containing protein</fullName>
    </submittedName>
</protein>
<evidence type="ECO:0000256" key="1">
    <source>
        <dbReference type="ARBA" id="ARBA00004496"/>
    </source>
</evidence>
<dbReference type="Gene3D" id="6.10.250.660">
    <property type="match status" value="1"/>
</dbReference>
<keyword evidence="5 7" id="KW-0175">Coiled coil</keyword>
<sequence length="209" mass="23771">MITPLDIQNKEFSKGVRGYKEEEVDSFLDILTIDLEKIIGENAVLKEEVKHLGSELEKYRSSETAVVETLEAAKALMRDIAVSSEKRAEILLKNAELDAQLITREAKESVERLTEESANLKNRFVTFKSKYKNLLESELERFDALSNEIFTEFGGLESKNSDMLQQSETKRTKNSDRDQKTKIISEIESGMDDLKKTMINLRVGDGAQE</sequence>
<accession>A0A410PW31</accession>
<feature type="coiled-coil region" evidence="7">
    <location>
        <begin position="92"/>
        <end position="148"/>
    </location>
</feature>
<name>A0A410PW31_9FIRM</name>
<evidence type="ECO:0000256" key="5">
    <source>
        <dbReference type="ARBA" id="ARBA00023054"/>
    </source>
</evidence>
<dbReference type="KEGG" id="amij:EQM06_07815"/>
<organism evidence="9 10">
    <name type="scientific">Aminipila luticellarii</name>
    <dbReference type="NCBI Taxonomy" id="2507160"/>
    <lineage>
        <taxon>Bacteria</taxon>
        <taxon>Bacillati</taxon>
        <taxon>Bacillota</taxon>
        <taxon>Clostridia</taxon>
        <taxon>Peptostreptococcales</taxon>
        <taxon>Anaerovoracaceae</taxon>
        <taxon>Aminipila</taxon>
    </lineage>
</organism>
<dbReference type="InterPro" id="IPR019933">
    <property type="entry name" value="DivIVA_domain"/>
</dbReference>
<evidence type="ECO:0000313" key="9">
    <source>
        <dbReference type="EMBL" id="QAT43152.1"/>
    </source>
</evidence>
<feature type="compositionally biased region" description="Basic and acidic residues" evidence="8">
    <location>
        <begin position="168"/>
        <end position="179"/>
    </location>
</feature>
<keyword evidence="4" id="KW-0132">Cell division</keyword>
<evidence type="ECO:0000256" key="8">
    <source>
        <dbReference type="SAM" id="MobiDB-lite"/>
    </source>
</evidence>
<dbReference type="GO" id="GO:0051301">
    <property type="term" value="P:cell division"/>
    <property type="evidence" value="ECO:0007669"/>
    <property type="project" value="UniProtKB-KW"/>
</dbReference>
<dbReference type="Pfam" id="PF05103">
    <property type="entry name" value="DivIVA"/>
    <property type="match status" value="1"/>
</dbReference>
<feature type="region of interest" description="Disordered" evidence="8">
    <location>
        <begin position="160"/>
        <end position="179"/>
    </location>
</feature>
<evidence type="ECO:0000313" key="10">
    <source>
        <dbReference type="Proteomes" id="UP000287601"/>
    </source>
</evidence>
<keyword evidence="3" id="KW-0963">Cytoplasm</keyword>
<gene>
    <name evidence="9" type="ORF">EQM06_07815</name>
</gene>